<evidence type="ECO:0000313" key="10">
    <source>
        <dbReference type="Proteomes" id="UP001163687"/>
    </source>
</evidence>
<keyword evidence="3 6" id="KW-0378">Hydrolase</keyword>
<comment type="cofactor">
    <cofactor evidence="6">
        <name>Mn(2+)</name>
        <dbReference type="ChEBI" id="CHEBI:29035"/>
    </cofactor>
</comment>
<dbReference type="InterPro" id="IPR011059">
    <property type="entry name" value="Metal-dep_hydrolase_composite"/>
</dbReference>
<dbReference type="InterPro" id="IPR006679">
    <property type="entry name" value="Adenine_deam"/>
</dbReference>
<dbReference type="Gene3D" id="3.20.20.140">
    <property type="entry name" value="Metal-dependent hydrolases"/>
    <property type="match status" value="1"/>
</dbReference>
<keyword evidence="4 6" id="KW-0464">Manganese</keyword>
<dbReference type="EC" id="3.5.4.2" evidence="2 6"/>
<reference evidence="9" key="1">
    <citation type="submission" date="2022-03" db="EMBL/GenBank/DDBJ databases">
        <title>Complete genome sequence of Caldinitratiruptor microaerophilus.</title>
        <authorList>
            <person name="Mukaiyama R."/>
            <person name="Nishiyama T."/>
            <person name="Ueda K."/>
        </authorList>
    </citation>
    <scope>NUCLEOTIDE SEQUENCE</scope>
    <source>
        <strain evidence="9">JCM 16183</strain>
    </source>
</reference>
<evidence type="ECO:0000313" key="9">
    <source>
        <dbReference type="EMBL" id="BDG61606.1"/>
    </source>
</evidence>
<dbReference type="InterPro" id="IPR006680">
    <property type="entry name" value="Amidohydro-rel"/>
</dbReference>
<dbReference type="HAMAP" id="MF_01518">
    <property type="entry name" value="Adenine_deamin"/>
    <property type="match status" value="1"/>
</dbReference>
<dbReference type="AlphaFoldDB" id="A0AA35G6N1"/>
<dbReference type="PANTHER" id="PTHR11113:SF2">
    <property type="entry name" value="ADENINE DEAMINASE"/>
    <property type="match status" value="1"/>
</dbReference>
<name>A0AA35G6N1_9FIRM</name>
<comment type="similarity">
    <text evidence="1 6">Belongs to the metallo-dependent hydrolases superfamily. Adenine deaminase family.</text>
</comment>
<dbReference type="Gene3D" id="2.30.40.10">
    <property type="entry name" value="Urease, subunit C, domain 1"/>
    <property type="match status" value="1"/>
</dbReference>
<dbReference type="NCBIfam" id="TIGR01178">
    <property type="entry name" value="ade"/>
    <property type="match status" value="1"/>
</dbReference>
<evidence type="ECO:0000256" key="5">
    <source>
        <dbReference type="ARBA" id="ARBA00047720"/>
    </source>
</evidence>
<dbReference type="EMBL" id="AP025628">
    <property type="protein sequence ID" value="BDG61606.1"/>
    <property type="molecule type" value="Genomic_DNA"/>
</dbReference>
<dbReference type="PANTHER" id="PTHR11113">
    <property type="entry name" value="N-ACETYLGLUCOSAMINE-6-PHOSPHATE DEACETYLASE"/>
    <property type="match status" value="1"/>
</dbReference>
<evidence type="ECO:0000259" key="8">
    <source>
        <dbReference type="Pfam" id="PF13382"/>
    </source>
</evidence>
<protein>
    <recommendedName>
        <fullName evidence="2 6">Adenine deaminase</fullName>
        <shortName evidence="6">Adenase</shortName>
        <shortName evidence="6">Adenine aminase</shortName>
        <ecNumber evidence="2 6">3.5.4.2</ecNumber>
    </recommendedName>
</protein>
<evidence type="ECO:0000256" key="1">
    <source>
        <dbReference type="ARBA" id="ARBA00006773"/>
    </source>
</evidence>
<feature type="domain" description="Amidohydrolase-related" evidence="7">
    <location>
        <begin position="77"/>
        <end position="352"/>
    </location>
</feature>
<dbReference type="SUPFAM" id="SSF51338">
    <property type="entry name" value="Composite domain of metallo-dependent hydrolases"/>
    <property type="match status" value="1"/>
</dbReference>
<dbReference type="Pfam" id="PF13382">
    <property type="entry name" value="Adenine_deam_C"/>
    <property type="match status" value="1"/>
</dbReference>
<dbReference type="GO" id="GO:0000034">
    <property type="term" value="F:adenine deaminase activity"/>
    <property type="evidence" value="ECO:0007669"/>
    <property type="project" value="UniProtKB-UniRule"/>
</dbReference>
<evidence type="ECO:0000256" key="3">
    <source>
        <dbReference type="ARBA" id="ARBA00022801"/>
    </source>
</evidence>
<dbReference type="SUPFAM" id="SSF51556">
    <property type="entry name" value="Metallo-dependent hydrolases"/>
    <property type="match status" value="1"/>
</dbReference>
<comment type="catalytic activity">
    <reaction evidence="5 6">
        <text>adenine + H2O + H(+) = hypoxanthine + NH4(+)</text>
        <dbReference type="Rhea" id="RHEA:23688"/>
        <dbReference type="ChEBI" id="CHEBI:15377"/>
        <dbReference type="ChEBI" id="CHEBI:15378"/>
        <dbReference type="ChEBI" id="CHEBI:16708"/>
        <dbReference type="ChEBI" id="CHEBI:17368"/>
        <dbReference type="ChEBI" id="CHEBI:28938"/>
        <dbReference type="EC" id="3.5.4.2"/>
    </reaction>
</comment>
<dbReference type="Pfam" id="PF01979">
    <property type="entry name" value="Amidohydro_1"/>
    <property type="match status" value="1"/>
</dbReference>
<dbReference type="RefSeq" id="WP_264842239.1">
    <property type="nucleotide sequence ID" value="NZ_AP025628.1"/>
</dbReference>
<dbReference type="KEGG" id="cmic:caldi_26960"/>
<organism evidence="9 10">
    <name type="scientific">Caldinitratiruptor microaerophilus</name>
    <dbReference type="NCBI Taxonomy" id="671077"/>
    <lineage>
        <taxon>Bacteria</taxon>
        <taxon>Bacillati</taxon>
        <taxon>Bacillota</taxon>
        <taxon>Clostridia</taxon>
        <taxon>Eubacteriales</taxon>
        <taxon>Symbiobacteriaceae</taxon>
        <taxon>Caldinitratiruptor</taxon>
    </lineage>
</organism>
<feature type="domain" description="Adenine deaminase C-terminal" evidence="8">
    <location>
        <begin position="409"/>
        <end position="572"/>
    </location>
</feature>
<dbReference type="InterPro" id="IPR026912">
    <property type="entry name" value="Adenine_deam_C"/>
</dbReference>
<keyword evidence="10" id="KW-1185">Reference proteome</keyword>
<evidence type="ECO:0000256" key="6">
    <source>
        <dbReference type="HAMAP-Rule" id="MF_01518"/>
    </source>
</evidence>
<evidence type="ECO:0000256" key="2">
    <source>
        <dbReference type="ARBA" id="ARBA00012782"/>
    </source>
</evidence>
<gene>
    <name evidence="6 9" type="primary">ade</name>
    <name evidence="9" type="ORF">caldi_26960</name>
</gene>
<proteinExistence type="inferred from homology"/>
<sequence length="591" mass="61369">MADFGTPLQPDEVRRAVAVAAGREPGTVLLRGVRVVNVFTGEILPGPVLLAGRLIAGVGEAVEGAEAREVLDLGGGLVVPGFVDAHVHLESSLVEPREYARAVVPRGVTAVVWDPHEWANVVGAVAFEAALAATRGLPLDVYLTASSCVPASPLETAGAELGPDDLDPVLAGARVVGLAELMNFPGTVAGNPPELEKAWRAERTGKVVDGHAPLLGGRGLQAYVAAGVGSDHESVAVEEARAKLRLGMMVFIREGSAARNLADLLPLVTPAVRSRFCFVTDDRHPHDLVREGGVDHAVRRAVSLGLDVAAAVQLATLNPSRYFGLRRKGAVAPGYWADLAVLDPETLQARLVFKEGRLVARDGHLLVDVSVPTDPRLLNTVRLPALGPERLRLPDPGGPVRAIGLVPGQIVTRSLVVQPAVRGGEVVADPERDLVKLVVIERHGRGGGVGVGLLQGLGLQRGALASTVAHDAHNVIVAGTSDDDILAAARAVAETGGGFAAVLGGRVLSRLALPVAGLMSQRPLPEVVEELDRLEAAARSLGVTIASPFMALSFLALSVIPELKLTDRGLVDPGSGRLVGLAASASLSPSR</sequence>
<dbReference type="Proteomes" id="UP001163687">
    <property type="component" value="Chromosome"/>
</dbReference>
<accession>A0AA35G6N1</accession>
<evidence type="ECO:0000256" key="4">
    <source>
        <dbReference type="ARBA" id="ARBA00023211"/>
    </source>
</evidence>
<evidence type="ECO:0000259" key="7">
    <source>
        <dbReference type="Pfam" id="PF01979"/>
    </source>
</evidence>
<dbReference type="GO" id="GO:0006146">
    <property type="term" value="P:adenine catabolic process"/>
    <property type="evidence" value="ECO:0007669"/>
    <property type="project" value="InterPro"/>
</dbReference>
<dbReference type="InterPro" id="IPR032466">
    <property type="entry name" value="Metal_Hydrolase"/>
</dbReference>